<accession>A0ABU8RQ93</accession>
<gene>
    <name evidence="2" type="ORF">WG901_01285</name>
</gene>
<evidence type="ECO:0008006" key="4">
    <source>
        <dbReference type="Google" id="ProtNLM"/>
    </source>
</evidence>
<proteinExistence type="predicted"/>
<protein>
    <recommendedName>
        <fullName evidence="4">Transporter</fullName>
    </recommendedName>
</protein>
<keyword evidence="3" id="KW-1185">Reference proteome</keyword>
<dbReference type="Proteomes" id="UP001361239">
    <property type="component" value="Unassembled WGS sequence"/>
</dbReference>
<evidence type="ECO:0000313" key="3">
    <source>
        <dbReference type="Proteomes" id="UP001361239"/>
    </source>
</evidence>
<organism evidence="2 3">
    <name type="scientific">Novosphingobium anseongense</name>
    <dbReference type="NCBI Taxonomy" id="3133436"/>
    <lineage>
        <taxon>Bacteria</taxon>
        <taxon>Pseudomonadati</taxon>
        <taxon>Pseudomonadota</taxon>
        <taxon>Alphaproteobacteria</taxon>
        <taxon>Sphingomonadales</taxon>
        <taxon>Sphingomonadaceae</taxon>
        <taxon>Novosphingobium</taxon>
    </lineage>
</organism>
<keyword evidence="1" id="KW-1133">Transmembrane helix</keyword>
<evidence type="ECO:0000256" key="1">
    <source>
        <dbReference type="SAM" id="Phobius"/>
    </source>
</evidence>
<dbReference type="RefSeq" id="WP_339585214.1">
    <property type="nucleotide sequence ID" value="NZ_JBBHJZ010000001.1"/>
</dbReference>
<keyword evidence="1" id="KW-0812">Transmembrane</keyword>
<sequence>MNSARSYRGQPLVALIALLGGWVVLRVIVWETSAPTSAVFETARPVIAVPASREPTQATPRPSLPPPYAAQASRFVPPPAPPQPWSQQGKVLQMPRAVRSSPMPREAVEPVPVRLSAAHQLLWMAALSQIPLPAIASTAVTRPEPSPGLEPRAASPSRWSADGWLLLRRGGTVSPAGGFAPATYGASQVGAVVRYRLAPQSAQRPALYLRGSAALNGSREREAALGIAARPIAGLPVSVAAEVRVNSQPSGTRAGPAAFAYTEFAPVDLPLAARAEFYAQAGYVGGNFASAFADGQVRVDRRLVRLGRGELRAGAGIWGGAQKGASRLDVGPTAVVGLPIGERAGARLGVDWRFRIAGNAVPSSGPALTLSAGF</sequence>
<comment type="caution">
    <text evidence="2">The sequence shown here is derived from an EMBL/GenBank/DDBJ whole genome shotgun (WGS) entry which is preliminary data.</text>
</comment>
<reference evidence="2 3" key="1">
    <citation type="submission" date="2024-03" db="EMBL/GenBank/DDBJ databases">
        <authorList>
            <person name="Jo J.-H."/>
        </authorList>
    </citation>
    <scope>NUCLEOTIDE SEQUENCE [LARGE SCALE GENOMIC DNA]</scope>
    <source>
        <strain evidence="2 3">PS1R-30</strain>
    </source>
</reference>
<dbReference type="EMBL" id="JBBHJZ010000001">
    <property type="protein sequence ID" value="MEJ5975251.1"/>
    <property type="molecule type" value="Genomic_DNA"/>
</dbReference>
<feature type="transmembrane region" description="Helical" evidence="1">
    <location>
        <begin position="12"/>
        <end position="30"/>
    </location>
</feature>
<name>A0ABU8RQ93_9SPHN</name>
<evidence type="ECO:0000313" key="2">
    <source>
        <dbReference type="EMBL" id="MEJ5975251.1"/>
    </source>
</evidence>
<keyword evidence="1" id="KW-0472">Membrane</keyword>